<organism evidence="1 2">
    <name type="scientific">Dothistroma septosporum (strain NZE10 / CBS 128990)</name>
    <name type="common">Red band needle blight fungus</name>
    <name type="synonym">Mycosphaerella pini</name>
    <dbReference type="NCBI Taxonomy" id="675120"/>
    <lineage>
        <taxon>Eukaryota</taxon>
        <taxon>Fungi</taxon>
        <taxon>Dikarya</taxon>
        <taxon>Ascomycota</taxon>
        <taxon>Pezizomycotina</taxon>
        <taxon>Dothideomycetes</taxon>
        <taxon>Dothideomycetidae</taxon>
        <taxon>Mycosphaerellales</taxon>
        <taxon>Mycosphaerellaceae</taxon>
        <taxon>Dothistroma</taxon>
    </lineage>
</organism>
<accession>N1PZC5</accession>
<name>N1PZC5_DOTSN</name>
<dbReference type="Proteomes" id="UP000016933">
    <property type="component" value="Unassembled WGS sequence"/>
</dbReference>
<proteinExistence type="predicted"/>
<gene>
    <name evidence="1" type="ORF">DOTSEDRAFT_67433</name>
</gene>
<dbReference type="EMBL" id="KB446535">
    <property type="protein sequence ID" value="EME48358.1"/>
    <property type="molecule type" value="Genomic_DNA"/>
</dbReference>
<evidence type="ECO:0000313" key="2">
    <source>
        <dbReference type="Proteomes" id="UP000016933"/>
    </source>
</evidence>
<evidence type="ECO:0000313" key="1">
    <source>
        <dbReference type="EMBL" id="EME48358.1"/>
    </source>
</evidence>
<dbReference type="HOGENOM" id="CLU_2757743_0_0_1"/>
<sequence>MSRAIGSVLLCFHCRFEGPSSQMGTHDGEIELPDARKTYSEESPATPSRRAHTCRNKADCDYTIVQTSDD</sequence>
<reference evidence="1 2" key="2">
    <citation type="journal article" date="2012" name="PLoS Pathog.">
        <title>Diverse lifestyles and strategies of plant pathogenesis encoded in the genomes of eighteen Dothideomycetes fungi.</title>
        <authorList>
            <person name="Ohm R.A."/>
            <person name="Feau N."/>
            <person name="Henrissat B."/>
            <person name="Schoch C.L."/>
            <person name="Horwitz B.A."/>
            <person name="Barry K.W."/>
            <person name="Condon B.J."/>
            <person name="Copeland A.C."/>
            <person name="Dhillon B."/>
            <person name="Glaser F."/>
            <person name="Hesse C.N."/>
            <person name="Kosti I."/>
            <person name="LaButti K."/>
            <person name="Lindquist E.A."/>
            <person name="Lucas S."/>
            <person name="Salamov A.A."/>
            <person name="Bradshaw R.E."/>
            <person name="Ciuffetti L."/>
            <person name="Hamelin R.C."/>
            <person name="Kema G.H.J."/>
            <person name="Lawrence C."/>
            <person name="Scott J.A."/>
            <person name="Spatafora J.W."/>
            <person name="Turgeon B.G."/>
            <person name="de Wit P.J.G.M."/>
            <person name="Zhong S."/>
            <person name="Goodwin S.B."/>
            <person name="Grigoriev I.V."/>
        </authorList>
    </citation>
    <scope>NUCLEOTIDE SEQUENCE [LARGE SCALE GENOMIC DNA]</scope>
    <source>
        <strain evidence="2">NZE10 / CBS 128990</strain>
    </source>
</reference>
<reference evidence="2" key="1">
    <citation type="journal article" date="2012" name="PLoS Genet.">
        <title>The genomes of the fungal plant pathogens Cladosporium fulvum and Dothistroma septosporum reveal adaptation to different hosts and lifestyles but also signatures of common ancestry.</title>
        <authorList>
            <person name="de Wit P.J.G.M."/>
            <person name="van der Burgt A."/>
            <person name="Oekmen B."/>
            <person name="Stergiopoulos I."/>
            <person name="Abd-Elsalam K.A."/>
            <person name="Aerts A.L."/>
            <person name="Bahkali A.H."/>
            <person name="Beenen H.G."/>
            <person name="Chettri P."/>
            <person name="Cox M.P."/>
            <person name="Datema E."/>
            <person name="de Vries R.P."/>
            <person name="Dhillon B."/>
            <person name="Ganley A.R."/>
            <person name="Griffiths S.A."/>
            <person name="Guo Y."/>
            <person name="Hamelin R.C."/>
            <person name="Henrissat B."/>
            <person name="Kabir M.S."/>
            <person name="Jashni M.K."/>
            <person name="Kema G."/>
            <person name="Klaubauf S."/>
            <person name="Lapidus A."/>
            <person name="Levasseur A."/>
            <person name="Lindquist E."/>
            <person name="Mehrabi R."/>
            <person name="Ohm R.A."/>
            <person name="Owen T.J."/>
            <person name="Salamov A."/>
            <person name="Schwelm A."/>
            <person name="Schijlen E."/>
            <person name="Sun H."/>
            <person name="van den Burg H.A."/>
            <person name="van Ham R.C.H.J."/>
            <person name="Zhang S."/>
            <person name="Goodwin S.B."/>
            <person name="Grigoriev I.V."/>
            <person name="Collemare J."/>
            <person name="Bradshaw R.E."/>
        </authorList>
    </citation>
    <scope>NUCLEOTIDE SEQUENCE [LARGE SCALE GENOMIC DNA]</scope>
    <source>
        <strain evidence="2">NZE10 / CBS 128990</strain>
    </source>
</reference>
<keyword evidence="2" id="KW-1185">Reference proteome</keyword>
<dbReference type="AlphaFoldDB" id="N1PZC5"/>
<protein>
    <submittedName>
        <fullName evidence="1">Uncharacterized protein</fullName>
    </submittedName>
</protein>